<keyword evidence="1" id="KW-0472">Membrane</keyword>
<feature type="transmembrane region" description="Helical" evidence="1">
    <location>
        <begin position="116"/>
        <end position="137"/>
    </location>
</feature>
<sequence length="302" mass="35108">MHYHLLFGIIFLSSFGSALADEYNPKPDVFDQIINALVPTLIVFLFDTKESEEGKRSEESGDEEKSEVSRKKKKSIITIVRIRRMFDDFLFLLSLFVLPSIVFYKNRKENETPLWIPILFGVTSFFVFIILISNYILNDKKGYKNVYAITYSALSIDLSHVISDICFIFYTRNIPANNFTDIFIYLHSVTGILGAIVLLFYIVIYIAGGFYFEHLLNIMEPIEHYLRKFTITITFLWTPIVQMLNMSLLSGNDYYWTKSILALNLIYFSRVLNYAEKKVDITNGENIFGMLNIIFAINQIKK</sequence>
<evidence type="ECO:0000256" key="1">
    <source>
        <dbReference type="SAM" id="Phobius"/>
    </source>
</evidence>
<dbReference type="InterPro" id="IPR046566">
    <property type="entry name" value="DUF6720"/>
</dbReference>
<feature type="signal peptide" evidence="2">
    <location>
        <begin position="1"/>
        <end position="20"/>
    </location>
</feature>
<feature type="transmembrane region" description="Helical" evidence="1">
    <location>
        <begin position="229"/>
        <end position="248"/>
    </location>
</feature>
<dbReference type="AlphaFoldDB" id="A0A397SWP1"/>
<feature type="chain" id="PRO_5017242463" evidence="2">
    <location>
        <begin position="21"/>
        <end position="302"/>
    </location>
</feature>
<gene>
    <name evidence="3" type="ORF">C1645_737756</name>
</gene>
<dbReference type="EMBL" id="QKYT01000176">
    <property type="protein sequence ID" value="RIA90620.1"/>
    <property type="molecule type" value="Genomic_DNA"/>
</dbReference>
<organism evidence="3 4">
    <name type="scientific">Glomus cerebriforme</name>
    <dbReference type="NCBI Taxonomy" id="658196"/>
    <lineage>
        <taxon>Eukaryota</taxon>
        <taxon>Fungi</taxon>
        <taxon>Fungi incertae sedis</taxon>
        <taxon>Mucoromycota</taxon>
        <taxon>Glomeromycotina</taxon>
        <taxon>Glomeromycetes</taxon>
        <taxon>Glomerales</taxon>
        <taxon>Glomeraceae</taxon>
        <taxon>Glomus</taxon>
    </lineage>
</organism>
<feature type="transmembrane region" description="Helical" evidence="1">
    <location>
        <begin position="254"/>
        <end position="272"/>
    </location>
</feature>
<feature type="transmembrane region" description="Helical" evidence="1">
    <location>
        <begin position="182"/>
        <end position="208"/>
    </location>
</feature>
<keyword evidence="4" id="KW-1185">Reference proteome</keyword>
<accession>A0A397SWP1</accession>
<name>A0A397SWP1_9GLOM</name>
<keyword evidence="1" id="KW-1133">Transmembrane helix</keyword>
<evidence type="ECO:0000313" key="3">
    <source>
        <dbReference type="EMBL" id="RIA90620.1"/>
    </source>
</evidence>
<feature type="transmembrane region" description="Helical" evidence="1">
    <location>
        <begin position="30"/>
        <end position="46"/>
    </location>
</feature>
<dbReference type="OrthoDB" id="2347202at2759"/>
<comment type="caution">
    <text evidence="3">The sequence shown here is derived from an EMBL/GenBank/DDBJ whole genome shotgun (WGS) entry which is preliminary data.</text>
</comment>
<feature type="transmembrane region" description="Helical" evidence="1">
    <location>
        <begin position="85"/>
        <end position="104"/>
    </location>
</feature>
<keyword evidence="2" id="KW-0732">Signal</keyword>
<proteinExistence type="predicted"/>
<dbReference type="Pfam" id="PF20480">
    <property type="entry name" value="DUF6720"/>
    <property type="match status" value="1"/>
</dbReference>
<feature type="transmembrane region" description="Helical" evidence="1">
    <location>
        <begin position="149"/>
        <end position="170"/>
    </location>
</feature>
<evidence type="ECO:0000313" key="4">
    <source>
        <dbReference type="Proteomes" id="UP000265703"/>
    </source>
</evidence>
<dbReference type="Proteomes" id="UP000265703">
    <property type="component" value="Unassembled WGS sequence"/>
</dbReference>
<evidence type="ECO:0000256" key="2">
    <source>
        <dbReference type="SAM" id="SignalP"/>
    </source>
</evidence>
<reference evidence="3 4" key="1">
    <citation type="submission" date="2018-06" db="EMBL/GenBank/DDBJ databases">
        <title>Comparative genomics reveals the genomic features of Rhizophagus irregularis, R. cerebriforme, R. diaphanum and Gigaspora rosea, and their symbiotic lifestyle signature.</title>
        <authorList>
            <person name="Morin E."/>
            <person name="San Clemente H."/>
            <person name="Chen E.C.H."/>
            <person name="De La Providencia I."/>
            <person name="Hainaut M."/>
            <person name="Kuo A."/>
            <person name="Kohler A."/>
            <person name="Murat C."/>
            <person name="Tang N."/>
            <person name="Roy S."/>
            <person name="Loubradou J."/>
            <person name="Henrissat B."/>
            <person name="Grigoriev I.V."/>
            <person name="Corradi N."/>
            <person name="Roux C."/>
            <person name="Martin F.M."/>
        </authorList>
    </citation>
    <scope>NUCLEOTIDE SEQUENCE [LARGE SCALE GENOMIC DNA]</scope>
    <source>
        <strain evidence="3 4">DAOM 227022</strain>
    </source>
</reference>
<protein>
    <submittedName>
        <fullName evidence="3">Uncharacterized protein</fullName>
    </submittedName>
</protein>
<keyword evidence="1" id="KW-0812">Transmembrane</keyword>